<feature type="compositionally biased region" description="Low complexity" evidence="1">
    <location>
        <begin position="307"/>
        <end position="316"/>
    </location>
</feature>
<feature type="compositionally biased region" description="Low complexity" evidence="1">
    <location>
        <begin position="13"/>
        <end position="28"/>
    </location>
</feature>
<dbReference type="GO" id="GO:0016538">
    <property type="term" value="F:cyclin-dependent protein serine/threonine kinase regulator activity"/>
    <property type="evidence" value="ECO:0007669"/>
    <property type="project" value="TreeGrafter"/>
</dbReference>
<dbReference type="AlphaFoldDB" id="A0A167IEZ3"/>
<dbReference type="EMBL" id="KV417309">
    <property type="protein sequence ID" value="KZO92582.1"/>
    <property type="molecule type" value="Genomic_DNA"/>
</dbReference>
<feature type="compositionally biased region" description="Low complexity" evidence="1">
    <location>
        <begin position="268"/>
        <end position="291"/>
    </location>
</feature>
<dbReference type="InterPro" id="IPR013922">
    <property type="entry name" value="Cyclin_PHO80-like"/>
</dbReference>
<reference evidence="2 3" key="1">
    <citation type="journal article" date="2016" name="Mol. Biol. Evol.">
        <title>Comparative Genomics of Early-Diverging Mushroom-Forming Fungi Provides Insights into the Origins of Lignocellulose Decay Capabilities.</title>
        <authorList>
            <person name="Nagy L.G."/>
            <person name="Riley R."/>
            <person name="Tritt A."/>
            <person name="Adam C."/>
            <person name="Daum C."/>
            <person name="Floudas D."/>
            <person name="Sun H."/>
            <person name="Yadav J.S."/>
            <person name="Pangilinan J."/>
            <person name="Larsson K.H."/>
            <person name="Matsuura K."/>
            <person name="Barry K."/>
            <person name="Labutti K."/>
            <person name="Kuo R."/>
            <person name="Ohm R.A."/>
            <person name="Bhattacharya S.S."/>
            <person name="Shirouzu T."/>
            <person name="Yoshinaga Y."/>
            <person name="Martin F.M."/>
            <person name="Grigoriev I.V."/>
            <person name="Hibbett D.S."/>
        </authorList>
    </citation>
    <scope>NUCLEOTIDE SEQUENCE [LARGE SCALE GENOMIC DNA]</scope>
    <source>
        <strain evidence="2 3">TUFC12733</strain>
    </source>
</reference>
<dbReference type="PANTHER" id="PTHR15615">
    <property type="match status" value="1"/>
</dbReference>
<feature type="compositionally biased region" description="Basic residues" evidence="1">
    <location>
        <begin position="355"/>
        <end position="368"/>
    </location>
</feature>
<dbReference type="Pfam" id="PF08613">
    <property type="entry name" value="Cyclin"/>
    <property type="match status" value="1"/>
</dbReference>
<dbReference type="GO" id="GO:0005634">
    <property type="term" value="C:nucleus"/>
    <property type="evidence" value="ECO:0007669"/>
    <property type="project" value="TreeGrafter"/>
</dbReference>
<evidence type="ECO:0000313" key="3">
    <source>
        <dbReference type="Proteomes" id="UP000076738"/>
    </source>
</evidence>
<sequence length="368" mass="39332">MAHFPGERAARAPSQSQSHLSQSNSQPQQPQPQPRGQPQPLPSHPSQLQAQAQAHSRASSLSAGVSHPSSSLSPSPAPSSAPTPDAEAAQLQLLPRNFEQAPLPALVLLVADMLERLTSINDQIIVQQPNLTRFHSRTPATISIHDYLARIVQYTKPERSCLLLTLHYVDLICARNPSFALSSLTVHRFLISSITCSSKALCDVFCKNTHYARVGGLGLEELNLLEREFLTAIDWRLATTRELIQSYYESLVSAHPLYALAPSPSPAPASSSASDSSASSSASDAGEDGPAGSLGAGGSAGMEVETDSGSSDVSMSRGGGVRSVRGHLHLHPRAGGQAPQHPHSISQHQGQQQHQHQHQHQPHQPHGQ</sequence>
<protein>
    <submittedName>
        <fullName evidence="2">Cyclin-domain-containing protein</fullName>
    </submittedName>
</protein>
<feature type="compositionally biased region" description="Low complexity" evidence="1">
    <location>
        <begin position="44"/>
        <end position="74"/>
    </location>
</feature>
<dbReference type="Gene3D" id="1.10.472.10">
    <property type="entry name" value="Cyclin-like"/>
    <property type="match status" value="1"/>
</dbReference>
<dbReference type="PANTHER" id="PTHR15615:SF117">
    <property type="entry name" value="PHO85 CYCLIN PHO80"/>
    <property type="match status" value="1"/>
</dbReference>
<keyword evidence="3" id="KW-1185">Reference proteome</keyword>
<dbReference type="InterPro" id="IPR036915">
    <property type="entry name" value="Cyclin-like_sf"/>
</dbReference>
<feature type="compositionally biased region" description="Pro residues" evidence="1">
    <location>
        <begin position="29"/>
        <end position="43"/>
    </location>
</feature>
<dbReference type="CDD" id="cd20558">
    <property type="entry name" value="CYCLIN_ScPCL7-like"/>
    <property type="match status" value="1"/>
</dbReference>
<evidence type="ECO:0000313" key="2">
    <source>
        <dbReference type="EMBL" id="KZO92582.1"/>
    </source>
</evidence>
<dbReference type="SUPFAM" id="SSF47954">
    <property type="entry name" value="Cyclin-like"/>
    <property type="match status" value="1"/>
</dbReference>
<proteinExistence type="predicted"/>
<dbReference type="GO" id="GO:0000307">
    <property type="term" value="C:cyclin-dependent protein kinase holoenzyme complex"/>
    <property type="evidence" value="ECO:0007669"/>
    <property type="project" value="TreeGrafter"/>
</dbReference>
<gene>
    <name evidence="2" type="ORF">CALVIDRAFT_303252</name>
</gene>
<feature type="compositionally biased region" description="Basic and acidic residues" evidence="1">
    <location>
        <begin position="1"/>
        <end position="10"/>
    </location>
</feature>
<feature type="region of interest" description="Disordered" evidence="1">
    <location>
        <begin position="1"/>
        <end position="86"/>
    </location>
</feature>
<dbReference type="Proteomes" id="UP000076738">
    <property type="component" value="Unassembled WGS sequence"/>
</dbReference>
<name>A0A167IEZ3_CALVF</name>
<evidence type="ECO:0000256" key="1">
    <source>
        <dbReference type="SAM" id="MobiDB-lite"/>
    </source>
</evidence>
<accession>A0A167IEZ3</accession>
<dbReference type="GO" id="GO:0019901">
    <property type="term" value="F:protein kinase binding"/>
    <property type="evidence" value="ECO:0007669"/>
    <property type="project" value="InterPro"/>
</dbReference>
<feature type="compositionally biased region" description="Low complexity" evidence="1">
    <location>
        <begin position="339"/>
        <end position="354"/>
    </location>
</feature>
<dbReference type="OrthoDB" id="337735at2759"/>
<feature type="region of interest" description="Disordered" evidence="1">
    <location>
        <begin position="262"/>
        <end position="368"/>
    </location>
</feature>
<organism evidence="2 3">
    <name type="scientific">Calocera viscosa (strain TUFC12733)</name>
    <dbReference type="NCBI Taxonomy" id="1330018"/>
    <lineage>
        <taxon>Eukaryota</taxon>
        <taxon>Fungi</taxon>
        <taxon>Dikarya</taxon>
        <taxon>Basidiomycota</taxon>
        <taxon>Agaricomycotina</taxon>
        <taxon>Dacrymycetes</taxon>
        <taxon>Dacrymycetales</taxon>
        <taxon>Dacrymycetaceae</taxon>
        <taxon>Calocera</taxon>
    </lineage>
</organism>
<dbReference type="STRING" id="1330018.A0A167IEZ3"/>